<accession>A0ABS9KHI4</accession>
<name>A0ABS9KHI4_9BACT</name>
<organism evidence="5 6">
    <name type="scientific">Rhodohalobacter sulfatireducens</name>
    <dbReference type="NCBI Taxonomy" id="2911366"/>
    <lineage>
        <taxon>Bacteria</taxon>
        <taxon>Pseudomonadati</taxon>
        <taxon>Balneolota</taxon>
        <taxon>Balneolia</taxon>
        <taxon>Balneolales</taxon>
        <taxon>Balneolaceae</taxon>
        <taxon>Rhodohalobacter</taxon>
    </lineage>
</organism>
<evidence type="ECO:0000256" key="2">
    <source>
        <dbReference type="ARBA" id="ARBA00022679"/>
    </source>
</evidence>
<dbReference type="Proteomes" id="UP001165366">
    <property type="component" value="Unassembled WGS sequence"/>
</dbReference>
<dbReference type="Pfam" id="PF00294">
    <property type="entry name" value="PfkB"/>
    <property type="match status" value="1"/>
</dbReference>
<comment type="caution">
    <text evidence="5">The sequence shown here is derived from an EMBL/GenBank/DDBJ whole genome shotgun (WGS) entry which is preliminary data.</text>
</comment>
<comment type="similarity">
    <text evidence="1">Belongs to the carbohydrate kinase PfkB family.</text>
</comment>
<dbReference type="InterPro" id="IPR052700">
    <property type="entry name" value="Carb_kinase_PfkB-like"/>
</dbReference>
<dbReference type="PANTHER" id="PTHR43320:SF2">
    <property type="entry name" value="2-DEHYDRO-3-DEOXYGLUCONOKINASE_2-DEHYDRO-3-DEOXYGALACTONOKINASE"/>
    <property type="match status" value="1"/>
</dbReference>
<reference evidence="5" key="1">
    <citation type="submission" date="2022-01" db="EMBL/GenBank/DDBJ databases">
        <authorList>
            <person name="Wang Y."/>
        </authorList>
    </citation>
    <scope>NUCLEOTIDE SEQUENCE</scope>
    <source>
        <strain evidence="5">WB101</strain>
    </source>
</reference>
<evidence type="ECO:0000259" key="4">
    <source>
        <dbReference type="Pfam" id="PF00294"/>
    </source>
</evidence>
<gene>
    <name evidence="5" type="ORF">L6773_17120</name>
</gene>
<keyword evidence="6" id="KW-1185">Reference proteome</keyword>
<dbReference type="GO" id="GO:0016301">
    <property type="term" value="F:kinase activity"/>
    <property type="evidence" value="ECO:0007669"/>
    <property type="project" value="UniProtKB-KW"/>
</dbReference>
<dbReference type="PANTHER" id="PTHR43320">
    <property type="entry name" value="SUGAR KINASE"/>
    <property type="match status" value="1"/>
</dbReference>
<reference evidence="5" key="2">
    <citation type="submission" date="2024-05" db="EMBL/GenBank/DDBJ databases">
        <title>Rhodohalobacter halophilus gen. nov., sp. nov., a moderately halophilic member of the family Balneolaceae.</title>
        <authorList>
            <person name="Xia J."/>
        </authorList>
    </citation>
    <scope>NUCLEOTIDE SEQUENCE</scope>
    <source>
        <strain evidence="5">WB101</strain>
    </source>
</reference>
<dbReference type="InterPro" id="IPR011611">
    <property type="entry name" value="PfkB_dom"/>
</dbReference>
<evidence type="ECO:0000313" key="5">
    <source>
        <dbReference type="EMBL" id="MCG2590301.1"/>
    </source>
</evidence>
<dbReference type="SUPFAM" id="SSF53613">
    <property type="entry name" value="Ribokinase-like"/>
    <property type="match status" value="1"/>
</dbReference>
<proteinExistence type="inferred from homology"/>
<sequence>MGQIVTFGEIMLRLSTPEHSRILQTDIFEARYAGGEANVAVSLAMFGHQAHFVTRLPENEVGEAALQSVRRYGVSTDYILRGGDRLGIYFLESGASQRPSKVIYDRADSAVSQMESNMVDWDAIFDGKDWFHWTGITPALGEKPRKAVIAACKAAKNAGVTVSCDLNFRSKLWTEEEAQATMNPLMEYVDVCIANEEDAQKSLGFEAGDTDVEGAELDDEGYSTLARSLKKEYGFDTVAITLRESFSASMNGWSAMLHDDKDCKEPVRSTRYEIDIVDRVGGGDSFAAGLIHGLLTKDNTQDALEYAVASSCLKHSIPGDFNLTSEEEVEKLVKSGGSGRVER</sequence>
<evidence type="ECO:0000313" key="6">
    <source>
        <dbReference type="Proteomes" id="UP001165366"/>
    </source>
</evidence>
<feature type="domain" description="Carbohydrate kinase PfkB" evidence="4">
    <location>
        <begin position="2"/>
        <end position="314"/>
    </location>
</feature>
<dbReference type="InterPro" id="IPR029056">
    <property type="entry name" value="Ribokinase-like"/>
</dbReference>
<protein>
    <submittedName>
        <fullName evidence="5">Sugar kinase</fullName>
    </submittedName>
</protein>
<keyword evidence="2" id="KW-0808">Transferase</keyword>
<evidence type="ECO:0000256" key="3">
    <source>
        <dbReference type="ARBA" id="ARBA00022777"/>
    </source>
</evidence>
<keyword evidence="3 5" id="KW-0418">Kinase</keyword>
<dbReference type="CDD" id="cd01166">
    <property type="entry name" value="KdgK"/>
    <property type="match status" value="1"/>
</dbReference>
<dbReference type="EMBL" id="JAKLWS010000030">
    <property type="protein sequence ID" value="MCG2590301.1"/>
    <property type="molecule type" value="Genomic_DNA"/>
</dbReference>
<dbReference type="RefSeq" id="WP_237855674.1">
    <property type="nucleotide sequence ID" value="NZ_JAKLWS010000030.1"/>
</dbReference>
<dbReference type="Gene3D" id="3.40.1190.20">
    <property type="match status" value="1"/>
</dbReference>
<evidence type="ECO:0000256" key="1">
    <source>
        <dbReference type="ARBA" id="ARBA00010688"/>
    </source>
</evidence>